<name>A0A383CHK5_9ZZZZ</name>
<organism evidence="1">
    <name type="scientific">marine metagenome</name>
    <dbReference type="NCBI Taxonomy" id="408172"/>
    <lineage>
        <taxon>unclassified sequences</taxon>
        <taxon>metagenomes</taxon>
        <taxon>ecological metagenomes</taxon>
    </lineage>
</organism>
<dbReference type="AlphaFoldDB" id="A0A383CHK5"/>
<reference evidence="1" key="1">
    <citation type="submission" date="2018-05" db="EMBL/GenBank/DDBJ databases">
        <authorList>
            <person name="Lanie J.A."/>
            <person name="Ng W.-L."/>
            <person name="Kazmierczak K.M."/>
            <person name="Andrzejewski T.M."/>
            <person name="Davidsen T.M."/>
            <person name="Wayne K.J."/>
            <person name="Tettelin H."/>
            <person name="Glass J.I."/>
            <person name="Rusch D."/>
            <person name="Podicherti R."/>
            <person name="Tsui H.-C.T."/>
            <person name="Winkler M.E."/>
        </authorList>
    </citation>
    <scope>NUCLEOTIDE SEQUENCE</scope>
</reference>
<sequence>MTSYGNPAFAGHELPMAGVGAGASQGEQCQGSRDETYFKHAPSINCIAAKASMLQTLFING</sequence>
<gene>
    <name evidence="1" type="ORF">METZ01_LOCUS484397</name>
</gene>
<protein>
    <submittedName>
        <fullName evidence="1">Uncharacterized protein</fullName>
    </submittedName>
</protein>
<dbReference type="EMBL" id="UINC01208812">
    <property type="protein sequence ID" value="SVE31543.1"/>
    <property type="molecule type" value="Genomic_DNA"/>
</dbReference>
<evidence type="ECO:0000313" key="1">
    <source>
        <dbReference type="EMBL" id="SVE31543.1"/>
    </source>
</evidence>
<proteinExistence type="predicted"/>
<accession>A0A383CHK5</accession>